<comment type="similarity">
    <text evidence="1 2">Belongs to the cytochrome P450 family.</text>
</comment>
<evidence type="ECO:0000256" key="2">
    <source>
        <dbReference type="RuleBase" id="RU000461"/>
    </source>
</evidence>
<dbReference type="SUPFAM" id="SSF48264">
    <property type="entry name" value="Cytochrome P450"/>
    <property type="match status" value="1"/>
</dbReference>
<gene>
    <name evidence="3" type="ORF">GCM10009827_033570</name>
</gene>
<dbReference type="EMBL" id="BAAAQD010000006">
    <property type="protein sequence ID" value="GAA1516136.1"/>
    <property type="molecule type" value="Genomic_DNA"/>
</dbReference>
<dbReference type="CDD" id="cd11031">
    <property type="entry name" value="Cyp158A-like"/>
    <property type="match status" value="1"/>
</dbReference>
<evidence type="ECO:0000256" key="1">
    <source>
        <dbReference type="ARBA" id="ARBA00010617"/>
    </source>
</evidence>
<reference evidence="4" key="1">
    <citation type="journal article" date="2019" name="Int. J. Syst. Evol. Microbiol.">
        <title>The Global Catalogue of Microorganisms (GCM) 10K type strain sequencing project: providing services to taxonomists for standard genome sequencing and annotation.</title>
        <authorList>
            <consortium name="The Broad Institute Genomics Platform"/>
            <consortium name="The Broad Institute Genome Sequencing Center for Infectious Disease"/>
            <person name="Wu L."/>
            <person name="Ma J."/>
        </authorList>
    </citation>
    <scope>NUCLEOTIDE SEQUENCE [LARGE SCALE GENOMIC DNA]</scope>
    <source>
        <strain evidence="4">JCM 15933</strain>
    </source>
</reference>
<dbReference type="InterPro" id="IPR017972">
    <property type="entry name" value="Cyt_P450_CS"/>
</dbReference>
<dbReference type="PANTHER" id="PTHR46696:SF1">
    <property type="entry name" value="CYTOCHROME P450 YJIB-RELATED"/>
    <property type="match status" value="1"/>
</dbReference>
<keyword evidence="2" id="KW-0479">Metal-binding</keyword>
<dbReference type="InterPro" id="IPR002397">
    <property type="entry name" value="Cyt_P450_B"/>
</dbReference>
<dbReference type="InterPro" id="IPR036396">
    <property type="entry name" value="Cyt_P450_sf"/>
</dbReference>
<dbReference type="Proteomes" id="UP001501470">
    <property type="component" value="Unassembled WGS sequence"/>
</dbReference>
<keyword evidence="4" id="KW-1185">Reference proteome</keyword>
<dbReference type="PRINTS" id="PR00359">
    <property type="entry name" value="BP450"/>
</dbReference>
<proteinExistence type="inferred from homology"/>
<comment type="caution">
    <text evidence="3">The sequence shown here is derived from an EMBL/GenBank/DDBJ whole genome shotgun (WGS) entry which is preliminary data.</text>
</comment>
<name>A0ABP4L430_9ACTN</name>
<keyword evidence="2" id="KW-0503">Monooxygenase</keyword>
<dbReference type="Gene3D" id="1.10.630.10">
    <property type="entry name" value="Cytochrome P450"/>
    <property type="match status" value="1"/>
</dbReference>
<keyword evidence="2" id="KW-0349">Heme</keyword>
<keyword evidence="2" id="KW-0560">Oxidoreductase</keyword>
<organism evidence="3 4">
    <name type="scientific">Dactylosporangium maewongense</name>
    <dbReference type="NCBI Taxonomy" id="634393"/>
    <lineage>
        <taxon>Bacteria</taxon>
        <taxon>Bacillati</taxon>
        <taxon>Actinomycetota</taxon>
        <taxon>Actinomycetes</taxon>
        <taxon>Micromonosporales</taxon>
        <taxon>Micromonosporaceae</taxon>
        <taxon>Dactylosporangium</taxon>
    </lineage>
</organism>
<dbReference type="Pfam" id="PF00067">
    <property type="entry name" value="p450"/>
    <property type="match status" value="1"/>
</dbReference>
<protein>
    <submittedName>
        <fullName evidence="3">Cytochrome P450</fullName>
    </submittedName>
</protein>
<dbReference type="InterPro" id="IPR001128">
    <property type="entry name" value="Cyt_P450"/>
</dbReference>
<dbReference type="PRINTS" id="PR00385">
    <property type="entry name" value="P450"/>
</dbReference>
<evidence type="ECO:0000313" key="4">
    <source>
        <dbReference type="Proteomes" id="UP001501470"/>
    </source>
</evidence>
<dbReference type="PROSITE" id="PS00086">
    <property type="entry name" value="CYTOCHROME_P450"/>
    <property type="match status" value="1"/>
</dbReference>
<dbReference type="RefSeq" id="WP_344502852.1">
    <property type="nucleotide sequence ID" value="NZ_BAAAQD010000006.1"/>
</dbReference>
<accession>A0ABP4L430</accession>
<keyword evidence="2" id="KW-0408">Iron</keyword>
<evidence type="ECO:0000313" key="3">
    <source>
        <dbReference type="EMBL" id="GAA1516136.1"/>
    </source>
</evidence>
<sequence length="402" mass="43120">MTTLPFPLPDAPTLYAPLPALSEVQRDEDLGGVARIDTPDGGVAYVVTRYADVRTVLVDPRFSRAQAAASTTAAADFGLGALATGSIAGMDPPEHTRLRKLVARAFTARRVEQLRPGAAGIVDELIDAMLELPQPADLVEHFSLALPVRVICEMLGVPAGDRAKFHGWSDTLLGGPGSDPRVMGAALRAMGEYFAGLIALKRASPQDDLMTALIAARDEQDKLSEEELVRLSLGILIGGHETTANQITMILLTLRHHPEQDARLRADPSLIPGAVEELMRFVQLGDAATSLPRVATEDVELGGVTIPKGAVVLPALAVANRDPEVYDEPDGLDVTRAELSHLSFGAGVHHCLGAQLARMELQEALRGLFTRMPAVRVAVPDEELRFKQGMIVRSVETLPVTW</sequence>
<dbReference type="PANTHER" id="PTHR46696">
    <property type="entry name" value="P450, PUTATIVE (EUROFUNG)-RELATED"/>
    <property type="match status" value="1"/>
</dbReference>